<dbReference type="OrthoDB" id="5958943at2759"/>
<evidence type="ECO:0000256" key="7">
    <source>
        <dbReference type="ARBA" id="ARBA00036525"/>
    </source>
</evidence>
<dbReference type="EMBL" id="SEYY01018340">
    <property type="protein sequence ID" value="KAB7499446.1"/>
    <property type="molecule type" value="Genomic_DNA"/>
</dbReference>
<sequence>MNNDNDNDDAGLSPLMHQVAGCHSGTPSNILINLKGQILKPYKPISNPTFDPDKDVNTKTDPKDLIPVTLNELQFYTILKNSTKSDFVLLREIAPKFYGSQFIRGTDHLILEDLTYGMKSPCVMDLKIGKDRYYPGRSPDKAKLDTVKYPCLHEFGFCVTGIKLSNPSTGEVDFHLMPKITRKFSSEEVAEHVRKFLHFGEKRSEILHKKVVEGGSRILNWASTQRSIFLRGSSLLFIYDAAGLKDTEDENEKNTLNIKVRTIDFAHPFHSFGEEDTNYVDGLSNLVQLLKTGKLPK</sequence>
<keyword evidence="2 8" id="KW-0808">Transferase</keyword>
<dbReference type="EC" id="2.7.-.-" evidence="8"/>
<evidence type="ECO:0000256" key="8">
    <source>
        <dbReference type="RuleBase" id="RU363090"/>
    </source>
</evidence>
<dbReference type="Gene3D" id="3.30.470.160">
    <property type="entry name" value="Inositol polyphosphate kinase"/>
    <property type="match status" value="1"/>
</dbReference>
<dbReference type="AlphaFoldDB" id="A0A5N5SZ13"/>
<dbReference type="GO" id="GO:0008440">
    <property type="term" value="F:inositol-1,4,5-trisphosphate 3-kinase activity"/>
    <property type="evidence" value="ECO:0007669"/>
    <property type="project" value="TreeGrafter"/>
</dbReference>
<keyword evidence="4 8" id="KW-0418">Kinase</keyword>
<comment type="similarity">
    <text evidence="1 8">Belongs to the inositol phosphokinase (IPK) family.</text>
</comment>
<proteinExistence type="inferred from homology"/>
<evidence type="ECO:0000256" key="5">
    <source>
        <dbReference type="ARBA" id="ARBA00022840"/>
    </source>
</evidence>
<comment type="caution">
    <text evidence="9">The sequence shown here is derived from an EMBL/GenBank/DDBJ whole genome shotgun (WGS) entry which is preliminary data.</text>
</comment>
<name>A0A5N5SZ13_9CRUS</name>
<keyword evidence="5" id="KW-0067">ATP-binding</keyword>
<evidence type="ECO:0000256" key="6">
    <source>
        <dbReference type="ARBA" id="ARBA00036164"/>
    </source>
</evidence>
<dbReference type="GO" id="GO:0032958">
    <property type="term" value="P:inositol phosphate biosynthetic process"/>
    <property type="evidence" value="ECO:0007669"/>
    <property type="project" value="InterPro"/>
</dbReference>
<evidence type="ECO:0000313" key="10">
    <source>
        <dbReference type="Proteomes" id="UP000326759"/>
    </source>
</evidence>
<gene>
    <name evidence="9" type="primary">Ipmk</name>
    <name evidence="9" type="ORF">Anas_10576</name>
</gene>
<dbReference type="InterPro" id="IPR038286">
    <property type="entry name" value="IPK_sf"/>
</dbReference>
<dbReference type="GO" id="GO:0047326">
    <property type="term" value="F:inositol-1,3,4,6-tetrakisphosphate 5-kinase activity"/>
    <property type="evidence" value="ECO:0007669"/>
    <property type="project" value="RHEA"/>
</dbReference>
<evidence type="ECO:0000313" key="9">
    <source>
        <dbReference type="EMBL" id="KAB7499446.1"/>
    </source>
</evidence>
<dbReference type="GO" id="GO:0005737">
    <property type="term" value="C:cytoplasm"/>
    <property type="evidence" value="ECO:0007669"/>
    <property type="project" value="TreeGrafter"/>
</dbReference>
<dbReference type="Pfam" id="PF03770">
    <property type="entry name" value="IPK"/>
    <property type="match status" value="1"/>
</dbReference>
<organism evidence="9 10">
    <name type="scientific">Armadillidium nasatum</name>
    <dbReference type="NCBI Taxonomy" id="96803"/>
    <lineage>
        <taxon>Eukaryota</taxon>
        <taxon>Metazoa</taxon>
        <taxon>Ecdysozoa</taxon>
        <taxon>Arthropoda</taxon>
        <taxon>Crustacea</taxon>
        <taxon>Multicrustacea</taxon>
        <taxon>Malacostraca</taxon>
        <taxon>Eumalacostraca</taxon>
        <taxon>Peracarida</taxon>
        <taxon>Isopoda</taxon>
        <taxon>Oniscidea</taxon>
        <taxon>Crinocheta</taxon>
        <taxon>Armadillidiidae</taxon>
        <taxon>Armadillidium</taxon>
    </lineage>
</organism>
<accession>A0A5N5SZ13</accession>
<keyword evidence="10" id="KW-1185">Reference proteome</keyword>
<comment type="catalytic activity">
    <reaction evidence="6">
        <text>1D-myo-inositol 1,4,5-trisphosphate + 2 ATP = 1D-myo-inositol 1,3,4,5,6-pentakisphosphate + 2 ADP + 2 H(+)</text>
        <dbReference type="Rhea" id="RHEA:32359"/>
        <dbReference type="ChEBI" id="CHEBI:15378"/>
        <dbReference type="ChEBI" id="CHEBI:30616"/>
        <dbReference type="ChEBI" id="CHEBI:57733"/>
        <dbReference type="ChEBI" id="CHEBI:203600"/>
        <dbReference type="ChEBI" id="CHEBI:456216"/>
        <dbReference type="EC" id="2.7.1.151"/>
    </reaction>
</comment>
<dbReference type="Proteomes" id="UP000326759">
    <property type="component" value="Unassembled WGS sequence"/>
</dbReference>
<dbReference type="GO" id="GO:0005634">
    <property type="term" value="C:nucleus"/>
    <property type="evidence" value="ECO:0007669"/>
    <property type="project" value="TreeGrafter"/>
</dbReference>
<reference evidence="9 10" key="1">
    <citation type="journal article" date="2019" name="PLoS Biol.">
        <title>Sex chromosomes control vertical transmission of feminizing Wolbachia symbionts in an isopod.</title>
        <authorList>
            <person name="Becking T."/>
            <person name="Chebbi M.A."/>
            <person name="Giraud I."/>
            <person name="Moumen B."/>
            <person name="Laverre T."/>
            <person name="Caubet Y."/>
            <person name="Peccoud J."/>
            <person name="Gilbert C."/>
            <person name="Cordaux R."/>
        </authorList>
    </citation>
    <scope>NUCLEOTIDE SEQUENCE [LARGE SCALE GENOMIC DNA]</scope>
    <source>
        <strain evidence="9">ANa2</strain>
        <tissue evidence="9">Whole body excluding digestive tract and cuticle</tissue>
    </source>
</reference>
<evidence type="ECO:0000256" key="2">
    <source>
        <dbReference type="ARBA" id="ARBA00022679"/>
    </source>
</evidence>
<protein>
    <recommendedName>
        <fullName evidence="8">Kinase</fullName>
        <ecNumber evidence="8">2.7.-.-</ecNumber>
    </recommendedName>
</protein>
<dbReference type="GO" id="GO:0005524">
    <property type="term" value="F:ATP binding"/>
    <property type="evidence" value="ECO:0007669"/>
    <property type="project" value="UniProtKB-KW"/>
</dbReference>
<evidence type="ECO:0000256" key="4">
    <source>
        <dbReference type="ARBA" id="ARBA00022777"/>
    </source>
</evidence>
<evidence type="ECO:0000256" key="1">
    <source>
        <dbReference type="ARBA" id="ARBA00007374"/>
    </source>
</evidence>
<dbReference type="PANTHER" id="PTHR12400">
    <property type="entry name" value="INOSITOL POLYPHOSPHATE KINASE"/>
    <property type="match status" value="1"/>
</dbReference>
<comment type="catalytic activity">
    <reaction evidence="7">
        <text>1D-myo-inositol 1,3,4,6-tetrakisphosphate + ATP = 1D-myo-inositol 1,3,4,5,6-pentakisphosphate + ADP + H(+)</text>
        <dbReference type="Rhea" id="RHEA:12717"/>
        <dbReference type="ChEBI" id="CHEBI:15378"/>
        <dbReference type="ChEBI" id="CHEBI:30616"/>
        <dbReference type="ChEBI" id="CHEBI:57660"/>
        <dbReference type="ChEBI" id="CHEBI:57733"/>
        <dbReference type="ChEBI" id="CHEBI:456216"/>
        <dbReference type="EC" id="2.7.1.140"/>
    </reaction>
</comment>
<evidence type="ECO:0000256" key="3">
    <source>
        <dbReference type="ARBA" id="ARBA00022741"/>
    </source>
</evidence>
<dbReference type="InterPro" id="IPR005522">
    <property type="entry name" value="IPK"/>
</dbReference>
<dbReference type="PANTHER" id="PTHR12400:SF51">
    <property type="entry name" value="INOSITOL POLYPHOSPHATE MULTIKINASE"/>
    <property type="match status" value="1"/>
</dbReference>
<dbReference type="SUPFAM" id="SSF56104">
    <property type="entry name" value="SAICAR synthase-like"/>
    <property type="match status" value="1"/>
</dbReference>
<keyword evidence="3" id="KW-0547">Nucleotide-binding</keyword>